<dbReference type="GO" id="GO:0016020">
    <property type="term" value="C:membrane"/>
    <property type="evidence" value="ECO:0007669"/>
    <property type="project" value="TreeGrafter"/>
</dbReference>
<keyword evidence="1" id="KW-1133">Transmembrane helix</keyword>
<evidence type="ECO:0000313" key="3">
    <source>
        <dbReference type="EMBL" id="SEQ86399.1"/>
    </source>
</evidence>
<gene>
    <name evidence="3" type="ORF">SAMN02787113_02521</name>
</gene>
<dbReference type="InterPro" id="IPR000073">
    <property type="entry name" value="AB_hydrolase_1"/>
</dbReference>
<dbReference type="SUPFAM" id="SSF53474">
    <property type="entry name" value="alpha/beta-Hydrolases"/>
    <property type="match status" value="1"/>
</dbReference>
<dbReference type="InterPro" id="IPR029058">
    <property type="entry name" value="AB_hydrolase_fold"/>
</dbReference>
<evidence type="ECO:0000313" key="4">
    <source>
        <dbReference type="Proteomes" id="UP000199410"/>
    </source>
</evidence>
<feature type="transmembrane region" description="Helical" evidence="1">
    <location>
        <begin position="38"/>
        <end position="63"/>
    </location>
</feature>
<organism evidence="3 4">
    <name type="scientific">Lysinibacillus fusiformis</name>
    <dbReference type="NCBI Taxonomy" id="28031"/>
    <lineage>
        <taxon>Bacteria</taxon>
        <taxon>Bacillati</taxon>
        <taxon>Bacillota</taxon>
        <taxon>Bacilli</taxon>
        <taxon>Bacillales</taxon>
        <taxon>Bacillaceae</taxon>
        <taxon>Lysinibacillus</taxon>
    </lineage>
</organism>
<dbReference type="Pfam" id="PF00561">
    <property type="entry name" value="Abhydrolase_1"/>
    <property type="match status" value="1"/>
</dbReference>
<keyword evidence="1" id="KW-0472">Membrane</keyword>
<feature type="domain" description="AB hydrolase-1" evidence="2">
    <location>
        <begin position="97"/>
        <end position="220"/>
    </location>
</feature>
<accession>A0A1H9JHY6</accession>
<protein>
    <submittedName>
        <fullName evidence="3">Pimeloyl-ACP methyl ester carboxylesterase</fullName>
    </submittedName>
</protein>
<dbReference type="Gene3D" id="3.40.50.1820">
    <property type="entry name" value="alpha/beta hydrolase"/>
    <property type="match status" value="1"/>
</dbReference>
<dbReference type="PANTHER" id="PTHR43798:SF33">
    <property type="entry name" value="HYDROLASE, PUTATIVE (AFU_ORTHOLOGUE AFUA_2G14860)-RELATED"/>
    <property type="match status" value="1"/>
</dbReference>
<dbReference type="AlphaFoldDB" id="A0A1H9JHY6"/>
<dbReference type="EMBL" id="FOEL01000008">
    <property type="protein sequence ID" value="SEQ86399.1"/>
    <property type="molecule type" value="Genomic_DNA"/>
</dbReference>
<name>A0A1H9JHY6_9BACI</name>
<reference evidence="3 4" key="1">
    <citation type="submission" date="2016-10" db="EMBL/GenBank/DDBJ databases">
        <authorList>
            <person name="Varghese N."/>
            <person name="Submissions S."/>
        </authorList>
    </citation>
    <scope>NUCLEOTIDE SEQUENCE [LARGE SCALE GENOMIC DNA]</scope>
    <source>
        <strain evidence="3 4">TC-13</strain>
    </source>
</reference>
<dbReference type="PANTHER" id="PTHR43798">
    <property type="entry name" value="MONOACYLGLYCEROL LIPASE"/>
    <property type="match status" value="1"/>
</dbReference>
<sequence>MAGYKVDDESEEWHELLKRSALAVLYSRANRMKKTITIIGKMIAGLVIALVLFLLIVFVVNIVCNKMEQGKIESYGQSVTVDGKNMNIFIQGEGEETVVLLPGYGTVAPGLDFQPLVDELSPFYKVVVVEPFGYGLSDSTDKERSTENIVSEVHEALQQLQIEQYIVMGHSISGLYGLDYVNTYPNEVSAFVGLDSSVPSISEKKIGSSIIRTIKFLKQSGLARLQVKLGDDPYADLSYDKKTKEQLRMLKHKNMYNSTQLNEAEMMYENFKAAESLSFPKNLPVIFFIQADHPVTDRWVPEHHKQIKDSVYGQVVTFDGDHYLYRTKAKEIVEGLRKFMKEVR</sequence>
<dbReference type="Proteomes" id="UP000199410">
    <property type="component" value="Unassembled WGS sequence"/>
</dbReference>
<dbReference type="InterPro" id="IPR050266">
    <property type="entry name" value="AB_hydrolase_sf"/>
</dbReference>
<comment type="caution">
    <text evidence="3">The sequence shown here is derived from an EMBL/GenBank/DDBJ whole genome shotgun (WGS) entry which is preliminary data.</text>
</comment>
<evidence type="ECO:0000259" key="2">
    <source>
        <dbReference type="Pfam" id="PF00561"/>
    </source>
</evidence>
<proteinExistence type="predicted"/>
<keyword evidence="1" id="KW-0812">Transmembrane</keyword>
<evidence type="ECO:0000256" key="1">
    <source>
        <dbReference type="SAM" id="Phobius"/>
    </source>
</evidence>